<evidence type="ECO:0000313" key="2">
    <source>
        <dbReference type="EMBL" id="KIM68290.1"/>
    </source>
</evidence>
<sequence length="109" mass="12073">MCSRPVGKTSVLVRNVLTGQLCILFQISVRLGVTLPGSIPAVKVHKLQEDGFFTPPECLNSRVGSVLMIKRPWLPLVVEDDPSKPFSQPKKPVQRYRSPHRVVCASPGR</sequence>
<evidence type="ECO:0000256" key="1">
    <source>
        <dbReference type="SAM" id="MobiDB-lite"/>
    </source>
</evidence>
<reference evidence="2 3" key="1">
    <citation type="submission" date="2014-04" db="EMBL/GenBank/DDBJ databases">
        <authorList>
            <consortium name="DOE Joint Genome Institute"/>
            <person name="Kuo A."/>
            <person name="Kohler A."/>
            <person name="Nagy L.G."/>
            <person name="Floudas D."/>
            <person name="Copeland A."/>
            <person name="Barry K.W."/>
            <person name="Cichocki N."/>
            <person name="Veneault-Fourrey C."/>
            <person name="LaButti K."/>
            <person name="Lindquist E.A."/>
            <person name="Lipzen A."/>
            <person name="Lundell T."/>
            <person name="Morin E."/>
            <person name="Murat C."/>
            <person name="Sun H."/>
            <person name="Tunlid A."/>
            <person name="Henrissat B."/>
            <person name="Grigoriev I.V."/>
            <person name="Hibbett D.S."/>
            <person name="Martin F."/>
            <person name="Nordberg H.P."/>
            <person name="Cantor M.N."/>
            <person name="Hua S.X."/>
        </authorList>
    </citation>
    <scope>NUCLEOTIDE SEQUENCE [LARGE SCALE GENOMIC DNA]</scope>
    <source>
        <strain evidence="2 3">Foug A</strain>
    </source>
</reference>
<dbReference type="EMBL" id="KN822010">
    <property type="protein sequence ID" value="KIM68290.1"/>
    <property type="molecule type" value="Genomic_DNA"/>
</dbReference>
<name>A0A0C3E674_9AGAM</name>
<gene>
    <name evidence="2" type="ORF">SCLCIDRAFT_1209714</name>
</gene>
<feature type="region of interest" description="Disordered" evidence="1">
    <location>
        <begin position="82"/>
        <end position="109"/>
    </location>
</feature>
<dbReference type="HOGENOM" id="CLU_2185516_0_0_1"/>
<protein>
    <submittedName>
        <fullName evidence="2">Uncharacterized protein</fullName>
    </submittedName>
</protein>
<organism evidence="2 3">
    <name type="scientific">Scleroderma citrinum Foug A</name>
    <dbReference type="NCBI Taxonomy" id="1036808"/>
    <lineage>
        <taxon>Eukaryota</taxon>
        <taxon>Fungi</taxon>
        <taxon>Dikarya</taxon>
        <taxon>Basidiomycota</taxon>
        <taxon>Agaricomycotina</taxon>
        <taxon>Agaricomycetes</taxon>
        <taxon>Agaricomycetidae</taxon>
        <taxon>Boletales</taxon>
        <taxon>Sclerodermatineae</taxon>
        <taxon>Sclerodermataceae</taxon>
        <taxon>Scleroderma</taxon>
    </lineage>
</organism>
<dbReference type="Proteomes" id="UP000053989">
    <property type="component" value="Unassembled WGS sequence"/>
</dbReference>
<dbReference type="AlphaFoldDB" id="A0A0C3E674"/>
<accession>A0A0C3E674</accession>
<reference evidence="3" key="2">
    <citation type="submission" date="2015-01" db="EMBL/GenBank/DDBJ databases">
        <title>Evolutionary Origins and Diversification of the Mycorrhizal Mutualists.</title>
        <authorList>
            <consortium name="DOE Joint Genome Institute"/>
            <consortium name="Mycorrhizal Genomics Consortium"/>
            <person name="Kohler A."/>
            <person name="Kuo A."/>
            <person name="Nagy L.G."/>
            <person name="Floudas D."/>
            <person name="Copeland A."/>
            <person name="Barry K.W."/>
            <person name="Cichocki N."/>
            <person name="Veneault-Fourrey C."/>
            <person name="LaButti K."/>
            <person name="Lindquist E.A."/>
            <person name="Lipzen A."/>
            <person name="Lundell T."/>
            <person name="Morin E."/>
            <person name="Murat C."/>
            <person name="Riley R."/>
            <person name="Ohm R."/>
            <person name="Sun H."/>
            <person name="Tunlid A."/>
            <person name="Henrissat B."/>
            <person name="Grigoriev I.V."/>
            <person name="Hibbett D.S."/>
            <person name="Martin F."/>
        </authorList>
    </citation>
    <scope>NUCLEOTIDE SEQUENCE [LARGE SCALE GENOMIC DNA]</scope>
    <source>
        <strain evidence="3">Foug A</strain>
    </source>
</reference>
<keyword evidence="3" id="KW-1185">Reference proteome</keyword>
<proteinExistence type="predicted"/>
<dbReference type="InParanoid" id="A0A0C3E674"/>
<evidence type="ECO:0000313" key="3">
    <source>
        <dbReference type="Proteomes" id="UP000053989"/>
    </source>
</evidence>